<protein>
    <submittedName>
        <fullName evidence="1">Uncharacterized protein</fullName>
    </submittedName>
</protein>
<comment type="caution">
    <text evidence="1">The sequence shown here is derived from an EMBL/GenBank/DDBJ whole genome shotgun (WGS) entry which is preliminary data.</text>
</comment>
<dbReference type="InParanoid" id="A0A1Z5KKY7"/>
<proteinExistence type="predicted"/>
<accession>A0A1Z5KKY7</accession>
<organism evidence="1 2">
    <name type="scientific">Fistulifera solaris</name>
    <name type="common">Oleaginous diatom</name>
    <dbReference type="NCBI Taxonomy" id="1519565"/>
    <lineage>
        <taxon>Eukaryota</taxon>
        <taxon>Sar</taxon>
        <taxon>Stramenopiles</taxon>
        <taxon>Ochrophyta</taxon>
        <taxon>Bacillariophyta</taxon>
        <taxon>Bacillariophyceae</taxon>
        <taxon>Bacillariophycidae</taxon>
        <taxon>Naviculales</taxon>
        <taxon>Naviculaceae</taxon>
        <taxon>Fistulifera</taxon>
    </lineage>
</organism>
<evidence type="ECO:0000313" key="1">
    <source>
        <dbReference type="EMBL" id="GAX26795.1"/>
    </source>
</evidence>
<sequence>MLPGERLLGGSLDVDESRRVCPVCKAPCAVPTVIPIYALVEQQKTLNNDTTTYTPCAEKEGKDDSVLRQRRIPARPSRPRTIPDPMIRDDELRPSRPLARLYHLYHPPYDYSTSELHATEYLSRILLILGSFVIVCLLLF</sequence>
<dbReference type="AlphaFoldDB" id="A0A1Z5KKY7"/>
<keyword evidence="2" id="KW-1185">Reference proteome</keyword>
<gene>
    <name evidence="1" type="ORF">FisN_9Lh061</name>
</gene>
<evidence type="ECO:0000313" key="2">
    <source>
        <dbReference type="Proteomes" id="UP000198406"/>
    </source>
</evidence>
<dbReference type="EMBL" id="BDSP01000252">
    <property type="protein sequence ID" value="GAX26795.1"/>
    <property type="molecule type" value="Genomic_DNA"/>
</dbReference>
<name>A0A1Z5KKY7_FISSO</name>
<dbReference type="Proteomes" id="UP000198406">
    <property type="component" value="Unassembled WGS sequence"/>
</dbReference>
<reference evidence="1 2" key="1">
    <citation type="journal article" date="2015" name="Plant Cell">
        <title>Oil accumulation by the oleaginous diatom Fistulifera solaris as revealed by the genome and transcriptome.</title>
        <authorList>
            <person name="Tanaka T."/>
            <person name="Maeda Y."/>
            <person name="Veluchamy A."/>
            <person name="Tanaka M."/>
            <person name="Abida H."/>
            <person name="Marechal E."/>
            <person name="Bowler C."/>
            <person name="Muto M."/>
            <person name="Sunaga Y."/>
            <person name="Tanaka M."/>
            <person name="Yoshino T."/>
            <person name="Taniguchi T."/>
            <person name="Fukuda Y."/>
            <person name="Nemoto M."/>
            <person name="Matsumoto M."/>
            <person name="Wong P.S."/>
            <person name="Aburatani S."/>
            <person name="Fujibuchi W."/>
        </authorList>
    </citation>
    <scope>NUCLEOTIDE SEQUENCE [LARGE SCALE GENOMIC DNA]</scope>
    <source>
        <strain evidence="1 2">JPCC DA0580</strain>
    </source>
</reference>